<keyword evidence="2 5" id="KW-0805">Transcription regulation</keyword>
<evidence type="ECO:0000256" key="4">
    <source>
        <dbReference type="ARBA" id="ARBA00023163"/>
    </source>
</evidence>
<dbReference type="Proteomes" id="UP000831151">
    <property type="component" value="Chromosome"/>
</dbReference>
<dbReference type="Pfam" id="PF01628">
    <property type="entry name" value="HrcA"/>
    <property type="match status" value="1"/>
</dbReference>
<dbReference type="KEGG" id="fms:M1R53_05145"/>
<feature type="domain" description="Heat-inducible transcription repressor HrcA C-terminal" evidence="6">
    <location>
        <begin position="106"/>
        <end position="323"/>
    </location>
</feature>
<sequence length="336" mass="38566">MDERKLKILKAIISSYNETGEPVGSRLVAKDDSIGLSSATIRNEMQDLEEAGYLIKTHLSSGRVPSQKAYRLYVDMVLQKDFEKLSSSEKKFFLDDIKDKSKNLDSMIGKMSKVLSSLTDFTSLAYIRKSGETKLKSLELLKVDENKILAIFVYEDFAIDKKLITLNEDINEEELNYFKEILNKNLAGKSINSVDFNTLKYEKDSLLKYRSILDSVLEKFSQKDEKNNANSIFLEGINKILNYPEYSNFDKAKELIELLEDKKGLLNLLESENLDKDLVIKIGNENDIDIFDNIALVLKNVNILDNEVTFGLIAPMRIDYKKVLSIFDDFYMDDLF</sequence>
<reference evidence="7" key="1">
    <citation type="submission" date="2022-04" db="EMBL/GenBank/DDBJ databases">
        <title>Complete genome sequences of Ezakiella coagulans and Fenollaria massiliensis.</title>
        <authorList>
            <person name="France M.T."/>
            <person name="Clifford J."/>
            <person name="Narina S."/>
            <person name="Rutt L."/>
            <person name="Ravel J."/>
        </authorList>
    </citation>
    <scope>NUCLEOTIDE SEQUENCE</scope>
    <source>
        <strain evidence="7">C0061C2</strain>
    </source>
</reference>
<gene>
    <name evidence="5 7" type="primary">hrcA</name>
    <name evidence="7" type="ORF">M1R53_05145</name>
</gene>
<keyword evidence="8" id="KW-1185">Reference proteome</keyword>
<evidence type="ECO:0000256" key="1">
    <source>
        <dbReference type="ARBA" id="ARBA00022491"/>
    </source>
</evidence>
<dbReference type="HAMAP" id="MF_00081">
    <property type="entry name" value="HrcA"/>
    <property type="match status" value="1"/>
</dbReference>
<dbReference type="PANTHER" id="PTHR34824:SF1">
    <property type="entry name" value="HEAT-INDUCIBLE TRANSCRIPTION REPRESSOR HRCA"/>
    <property type="match status" value="1"/>
</dbReference>
<dbReference type="EMBL" id="CP096649">
    <property type="protein sequence ID" value="UQK58629.1"/>
    <property type="molecule type" value="Genomic_DNA"/>
</dbReference>
<dbReference type="InterPro" id="IPR002571">
    <property type="entry name" value="HrcA"/>
</dbReference>
<dbReference type="RefSeq" id="WP_249242223.1">
    <property type="nucleotide sequence ID" value="NZ_CP096649.1"/>
</dbReference>
<dbReference type="Gene3D" id="3.30.450.40">
    <property type="match status" value="1"/>
</dbReference>
<dbReference type="AlphaFoldDB" id="A0A9E7IUK6"/>
<dbReference type="Gene3D" id="3.30.390.60">
    <property type="entry name" value="Heat-inducible transcription repressor hrca homolog, domain 3"/>
    <property type="match status" value="1"/>
</dbReference>
<dbReference type="SUPFAM" id="SSF55781">
    <property type="entry name" value="GAF domain-like"/>
    <property type="match status" value="1"/>
</dbReference>
<evidence type="ECO:0000259" key="6">
    <source>
        <dbReference type="Pfam" id="PF01628"/>
    </source>
</evidence>
<dbReference type="PIRSF" id="PIRSF005485">
    <property type="entry name" value="HrcA"/>
    <property type="match status" value="1"/>
</dbReference>
<dbReference type="InterPro" id="IPR036388">
    <property type="entry name" value="WH-like_DNA-bd_sf"/>
</dbReference>
<dbReference type="GO" id="GO:0003677">
    <property type="term" value="F:DNA binding"/>
    <property type="evidence" value="ECO:0007669"/>
    <property type="project" value="InterPro"/>
</dbReference>
<dbReference type="Gene3D" id="1.10.10.10">
    <property type="entry name" value="Winged helix-like DNA-binding domain superfamily/Winged helix DNA-binding domain"/>
    <property type="match status" value="1"/>
</dbReference>
<dbReference type="PANTHER" id="PTHR34824">
    <property type="entry name" value="HEAT-INDUCIBLE TRANSCRIPTION REPRESSOR HRCA"/>
    <property type="match status" value="1"/>
</dbReference>
<evidence type="ECO:0000256" key="2">
    <source>
        <dbReference type="ARBA" id="ARBA00023015"/>
    </source>
</evidence>
<comment type="similarity">
    <text evidence="5">Belongs to the HrcA family.</text>
</comment>
<keyword evidence="4 5" id="KW-0804">Transcription</keyword>
<evidence type="ECO:0000313" key="8">
    <source>
        <dbReference type="Proteomes" id="UP000831151"/>
    </source>
</evidence>
<dbReference type="SUPFAM" id="SSF46785">
    <property type="entry name" value="Winged helix' DNA-binding domain"/>
    <property type="match status" value="1"/>
</dbReference>
<dbReference type="GO" id="GO:0045892">
    <property type="term" value="P:negative regulation of DNA-templated transcription"/>
    <property type="evidence" value="ECO:0007669"/>
    <property type="project" value="UniProtKB-UniRule"/>
</dbReference>
<dbReference type="NCBIfam" id="TIGR00331">
    <property type="entry name" value="hrcA"/>
    <property type="match status" value="1"/>
</dbReference>
<accession>A0A9E7IUK6</accession>
<keyword evidence="3 5" id="KW-0346">Stress response</keyword>
<dbReference type="InterPro" id="IPR021153">
    <property type="entry name" value="HrcA_C"/>
</dbReference>
<protein>
    <recommendedName>
        <fullName evidence="5">Heat-inducible transcription repressor HrcA</fullName>
    </recommendedName>
</protein>
<dbReference type="InterPro" id="IPR023120">
    <property type="entry name" value="WHTH_transcript_rep_HrcA_IDD"/>
</dbReference>
<name>A0A9E7IUK6_9FIRM</name>
<evidence type="ECO:0000256" key="5">
    <source>
        <dbReference type="HAMAP-Rule" id="MF_00081"/>
    </source>
</evidence>
<evidence type="ECO:0000256" key="3">
    <source>
        <dbReference type="ARBA" id="ARBA00023016"/>
    </source>
</evidence>
<dbReference type="InterPro" id="IPR029016">
    <property type="entry name" value="GAF-like_dom_sf"/>
</dbReference>
<proteinExistence type="inferred from homology"/>
<evidence type="ECO:0000313" key="7">
    <source>
        <dbReference type="EMBL" id="UQK58629.1"/>
    </source>
</evidence>
<keyword evidence="1 5" id="KW-0678">Repressor</keyword>
<dbReference type="InterPro" id="IPR036390">
    <property type="entry name" value="WH_DNA-bd_sf"/>
</dbReference>
<comment type="function">
    <text evidence="5">Negative regulator of class I heat shock genes (grpE-dnaK-dnaJ and groELS operons). Prevents heat-shock induction of these operons.</text>
</comment>
<organism evidence="7 8">
    <name type="scientific">Fenollaria massiliensis</name>
    <dbReference type="NCBI Taxonomy" id="938288"/>
    <lineage>
        <taxon>Bacteria</taxon>
        <taxon>Bacillati</taxon>
        <taxon>Bacillota</taxon>
        <taxon>Clostridia</taxon>
        <taxon>Eubacteriales</taxon>
        <taxon>Fenollaria</taxon>
    </lineage>
</organism>